<keyword evidence="3" id="KW-0653">Protein transport</keyword>
<dbReference type="Gene3D" id="1.20.1280.170">
    <property type="entry name" value="Exocyst complex component Exo70"/>
    <property type="match status" value="1"/>
</dbReference>
<dbReference type="SUPFAM" id="SSF74788">
    <property type="entry name" value="Cullin repeat-like"/>
    <property type="match status" value="1"/>
</dbReference>
<evidence type="ECO:0000259" key="5">
    <source>
        <dbReference type="Pfam" id="PF03081"/>
    </source>
</evidence>
<dbReference type="EMBL" id="BAABME010005213">
    <property type="protein sequence ID" value="GAA0164979.1"/>
    <property type="molecule type" value="Genomic_DNA"/>
</dbReference>
<comment type="function">
    <text evidence="3">Component of the exocyst complex.</text>
</comment>
<comment type="similarity">
    <text evidence="1 3">Belongs to the EXO70 family.</text>
</comment>
<evidence type="ECO:0000313" key="8">
    <source>
        <dbReference type="Proteomes" id="UP001454036"/>
    </source>
</evidence>
<feature type="compositionally biased region" description="Low complexity" evidence="4">
    <location>
        <begin position="18"/>
        <end position="29"/>
    </location>
</feature>
<keyword evidence="3" id="KW-0268">Exocytosis</keyword>
<organism evidence="6 8">
    <name type="scientific">Lithospermum erythrorhizon</name>
    <name type="common">Purple gromwell</name>
    <name type="synonym">Lithospermum officinale var. erythrorhizon</name>
    <dbReference type="NCBI Taxonomy" id="34254"/>
    <lineage>
        <taxon>Eukaryota</taxon>
        <taxon>Viridiplantae</taxon>
        <taxon>Streptophyta</taxon>
        <taxon>Embryophyta</taxon>
        <taxon>Tracheophyta</taxon>
        <taxon>Spermatophyta</taxon>
        <taxon>Magnoliopsida</taxon>
        <taxon>eudicotyledons</taxon>
        <taxon>Gunneridae</taxon>
        <taxon>Pentapetalae</taxon>
        <taxon>asterids</taxon>
        <taxon>lamiids</taxon>
        <taxon>Boraginales</taxon>
        <taxon>Boraginaceae</taxon>
        <taxon>Boraginoideae</taxon>
        <taxon>Lithospermeae</taxon>
        <taxon>Lithospermum</taxon>
    </lineage>
</organism>
<sequence>MRTNFFSSRHSSPPHNESSTTTSYSSSSSPNRTHHTFSDQMMEENIENQEEIITKLEVNGGSTNSNLFRDSPQQGKQLLGAIQELKQTMHYLIKHNPNSETLIRAQNLMELAMRRMEKEFHSILSRNKHILDLESISNSSDDEKSIHSNKVGVEETTMNQNDSILEDLKIIAECMSASGYSKECVSIYKLVRKSIVDESLYNVGVLDKIPTPSQFEKLEWDSVEIKIRNWLKGIKIAIKNIFLGERILCDYVFSSSEKMIESIFVEVAKERALALFSFPELVAKYKKLSTEKMFRILDLYEAISSHWPEIEVIFGFESFSSVRSQAVNSLVKLGEAVRSMLSEFETAVQKDTSKAAPGGGLHPVTRYVMNYLAFLADYKDSLEDIVADWPLVGKRPLLDASLLSRASLPGASSSEQFFGMEDYSDDFSKSPLGERVAWLILVLLCKLDAKAGLYKDVALAYLFLANNLNYVVTKIRNSNLGSVLGSEWISKNEAKVRQYISNYERMGWSKVISPLGESPTNEMSQDHVKDCFKKFNLAFEEAYKNQSSWVIPDKKFQEQVKLSLARKVVSPYKEFYEHYRGTFRREIGQETIIKFTPEDLGNYLSDMFHESEGISGSTTTSF</sequence>
<dbReference type="Proteomes" id="UP001454036">
    <property type="component" value="Unassembled WGS sequence"/>
</dbReference>
<dbReference type="EMBL" id="BAABME010007907">
    <property type="protein sequence ID" value="GAA0171994.1"/>
    <property type="molecule type" value="Genomic_DNA"/>
</dbReference>
<evidence type="ECO:0000256" key="4">
    <source>
        <dbReference type="SAM" id="MobiDB-lite"/>
    </source>
</evidence>
<keyword evidence="2 3" id="KW-0813">Transport</keyword>
<protein>
    <recommendedName>
        <fullName evidence="3">Exocyst subunit Exo70 family protein</fullName>
    </recommendedName>
</protein>
<reference evidence="6 8" key="1">
    <citation type="submission" date="2024-01" db="EMBL/GenBank/DDBJ databases">
        <title>The complete chloroplast genome sequence of Lithospermum erythrorhizon: insights into the phylogenetic relationship among Boraginaceae species and the maternal lineages of purple gromwells.</title>
        <authorList>
            <person name="Okada T."/>
            <person name="Watanabe K."/>
        </authorList>
    </citation>
    <scope>NUCLEOTIDE SEQUENCE [LARGE SCALE GENOMIC DNA]</scope>
</reference>
<feature type="compositionally biased region" description="Polar residues" evidence="4">
    <location>
        <begin position="1"/>
        <end position="17"/>
    </location>
</feature>
<dbReference type="PANTHER" id="PTHR12542">
    <property type="entry name" value="EXOCYST COMPLEX PROTEIN EXO70"/>
    <property type="match status" value="1"/>
</dbReference>
<gene>
    <name evidence="6" type="ORF">LIER_20494</name>
    <name evidence="7" type="ORF">LIER_25908</name>
</gene>
<dbReference type="Pfam" id="PF20669">
    <property type="entry name" value="Exo70_N"/>
    <property type="match status" value="1"/>
</dbReference>
<accession>A0AAV3QMK7</accession>
<evidence type="ECO:0000313" key="7">
    <source>
        <dbReference type="EMBL" id="GAA0171994.1"/>
    </source>
</evidence>
<feature type="domain" description="Exocyst complex subunit Exo70 C-terminal" evidence="5">
    <location>
        <begin position="228"/>
        <end position="606"/>
    </location>
</feature>
<dbReference type="InterPro" id="IPR016159">
    <property type="entry name" value="Cullin_repeat-like_dom_sf"/>
</dbReference>
<dbReference type="InterPro" id="IPR046364">
    <property type="entry name" value="Exo70_C"/>
</dbReference>
<keyword evidence="8" id="KW-1185">Reference proteome</keyword>
<dbReference type="GO" id="GO:0005546">
    <property type="term" value="F:phosphatidylinositol-4,5-bisphosphate binding"/>
    <property type="evidence" value="ECO:0007669"/>
    <property type="project" value="InterPro"/>
</dbReference>
<evidence type="ECO:0000256" key="2">
    <source>
        <dbReference type="ARBA" id="ARBA00022448"/>
    </source>
</evidence>
<dbReference type="PANTHER" id="PTHR12542:SF17">
    <property type="entry name" value="EXOCYST SUBUNIT EXO70 FAMILY PROTEIN"/>
    <property type="match status" value="1"/>
</dbReference>
<feature type="region of interest" description="Disordered" evidence="4">
    <location>
        <begin position="1"/>
        <end position="36"/>
    </location>
</feature>
<evidence type="ECO:0000313" key="6">
    <source>
        <dbReference type="EMBL" id="GAA0164979.1"/>
    </source>
</evidence>
<name>A0AAV3QMK7_LITER</name>
<dbReference type="GO" id="GO:0015031">
    <property type="term" value="P:protein transport"/>
    <property type="evidence" value="ECO:0007669"/>
    <property type="project" value="UniProtKB-KW"/>
</dbReference>
<evidence type="ECO:0000256" key="3">
    <source>
        <dbReference type="RuleBase" id="RU365026"/>
    </source>
</evidence>
<dbReference type="InterPro" id="IPR004140">
    <property type="entry name" value="Exo70"/>
</dbReference>
<dbReference type="AlphaFoldDB" id="A0AAV3QMK7"/>
<dbReference type="GO" id="GO:0006887">
    <property type="term" value="P:exocytosis"/>
    <property type="evidence" value="ECO:0007669"/>
    <property type="project" value="UniProtKB-KW"/>
</dbReference>
<proteinExistence type="inferred from homology"/>
<evidence type="ECO:0000256" key="1">
    <source>
        <dbReference type="ARBA" id="ARBA00006756"/>
    </source>
</evidence>
<dbReference type="GO" id="GO:0000145">
    <property type="term" value="C:exocyst"/>
    <property type="evidence" value="ECO:0007669"/>
    <property type="project" value="InterPro"/>
</dbReference>
<dbReference type="Pfam" id="PF03081">
    <property type="entry name" value="Exo70_C"/>
    <property type="match status" value="1"/>
</dbReference>
<comment type="caution">
    <text evidence="6">The sequence shown here is derived from an EMBL/GenBank/DDBJ whole genome shotgun (WGS) entry which is preliminary data.</text>
</comment>